<accession>A0AAN9U2E3</accession>
<keyword evidence="2" id="KW-0472">Membrane</keyword>
<name>A0AAN9U2E3_9HEMI</name>
<feature type="transmembrane region" description="Helical" evidence="2">
    <location>
        <begin position="297"/>
        <end position="318"/>
    </location>
</feature>
<dbReference type="InterPro" id="IPR006621">
    <property type="entry name" value="Nose-resist-to-fluoxetine_N"/>
</dbReference>
<keyword evidence="2" id="KW-1133">Transmembrane helix</keyword>
<sequence>MSIICRFVFTYSFFIYFIIVRSSSNETLNYVLTHDELLKANNSDLVKRLENYYNYTVLNQTATTAQPKDDAEGERSMVMKIDTPAPRKNFSRTRESVKSSTGQPKSHAWISEPLIEGLKGFRVKSQKNQLCQTQSDLYAAHLKNQTLWAIRMYESSQIAPVGIIGGNNYQMGNFEECIKTKAYGVRGQYCLVNFKYSLYGEELLQYKAKVPPNDFRDMNHESSVWEALIRLKKDPVRIERQNLYWAMCIPASCSPQDLESSLNKTLIPKFNEQDIWLNITVDPIYCHTNESKPFSRGFYITISFMALLLLVNLLSTAVDGVEFLKGNYSHELEGWRELVGVFSLWRNTYNLGIYNKESQVKIVNGMKVLMMVLIIYGHVLLYILGYPQSNPASLEEVYRRGADIALVNTNIVDVFFTVSGFITFYYGYHPMKVGGVIYLVLSILFRYLRLMPVFAIVMAYVTYVLPYTSDGPIWNARIGIEIENCQKNWWLNLLLLNNFINADEQVNQSP</sequence>
<dbReference type="EMBL" id="JBBCAQ010000003">
    <property type="protein sequence ID" value="KAK7604574.1"/>
    <property type="molecule type" value="Genomic_DNA"/>
</dbReference>
<feature type="transmembrane region" description="Helical" evidence="2">
    <location>
        <begin position="368"/>
        <end position="385"/>
    </location>
</feature>
<protein>
    <recommendedName>
        <fullName evidence="3">Nose resistant-to-fluoxetine protein N-terminal domain-containing protein</fullName>
    </recommendedName>
</protein>
<organism evidence="4 5">
    <name type="scientific">Parthenolecanium corni</name>
    <dbReference type="NCBI Taxonomy" id="536013"/>
    <lineage>
        <taxon>Eukaryota</taxon>
        <taxon>Metazoa</taxon>
        <taxon>Ecdysozoa</taxon>
        <taxon>Arthropoda</taxon>
        <taxon>Hexapoda</taxon>
        <taxon>Insecta</taxon>
        <taxon>Pterygota</taxon>
        <taxon>Neoptera</taxon>
        <taxon>Paraneoptera</taxon>
        <taxon>Hemiptera</taxon>
        <taxon>Sternorrhyncha</taxon>
        <taxon>Coccoidea</taxon>
        <taxon>Coccidae</taxon>
        <taxon>Parthenolecanium</taxon>
    </lineage>
</organism>
<evidence type="ECO:0000259" key="3">
    <source>
        <dbReference type="SMART" id="SM00703"/>
    </source>
</evidence>
<dbReference type="Proteomes" id="UP001367676">
    <property type="component" value="Unassembled WGS sequence"/>
</dbReference>
<evidence type="ECO:0000256" key="2">
    <source>
        <dbReference type="SAM" id="Phobius"/>
    </source>
</evidence>
<feature type="domain" description="Nose resistant-to-fluoxetine protein N-terminal" evidence="3">
    <location>
        <begin position="128"/>
        <end position="288"/>
    </location>
</feature>
<dbReference type="PANTHER" id="PTHR11161">
    <property type="entry name" value="O-ACYLTRANSFERASE"/>
    <property type="match status" value="1"/>
</dbReference>
<reference evidence="4 5" key="1">
    <citation type="submission" date="2024-03" db="EMBL/GenBank/DDBJ databases">
        <title>Adaptation during the transition from Ophiocordyceps entomopathogen to insect associate is accompanied by gene loss and intensified selection.</title>
        <authorList>
            <person name="Ward C.M."/>
            <person name="Onetto C.A."/>
            <person name="Borneman A.R."/>
        </authorList>
    </citation>
    <scope>NUCLEOTIDE SEQUENCE [LARGE SCALE GENOMIC DNA]</scope>
    <source>
        <strain evidence="4">AWRI1</strain>
        <tissue evidence="4">Single Adult Female</tissue>
    </source>
</reference>
<feature type="transmembrane region" description="Helical" evidence="2">
    <location>
        <begin position="435"/>
        <end position="461"/>
    </location>
</feature>
<evidence type="ECO:0000313" key="4">
    <source>
        <dbReference type="EMBL" id="KAK7604574.1"/>
    </source>
</evidence>
<proteinExistence type="predicted"/>
<gene>
    <name evidence="4" type="ORF">V9T40_005760</name>
</gene>
<dbReference type="SMART" id="SM00703">
    <property type="entry name" value="NRF"/>
    <property type="match status" value="1"/>
</dbReference>
<keyword evidence="5" id="KW-1185">Reference proteome</keyword>
<feature type="region of interest" description="Disordered" evidence="1">
    <location>
        <begin position="82"/>
        <end position="105"/>
    </location>
</feature>
<dbReference type="AlphaFoldDB" id="A0AAN9U2E3"/>
<feature type="transmembrane region" description="Helical" evidence="2">
    <location>
        <begin position="405"/>
        <end position="428"/>
    </location>
</feature>
<dbReference type="PANTHER" id="PTHR11161:SF12">
    <property type="entry name" value="ACYLTRANSFERASE 3 DOMAIN-CONTAINING PROTEIN-RELATED"/>
    <property type="match status" value="1"/>
</dbReference>
<comment type="caution">
    <text evidence="4">The sequence shown here is derived from an EMBL/GenBank/DDBJ whole genome shotgun (WGS) entry which is preliminary data.</text>
</comment>
<evidence type="ECO:0000256" key="1">
    <source>
        <dbReference type="SAM" id="MobiDB-lite"/>
    </source>
</evidence>
<dbReference type="Pfam" id="PF20146">
    <property type="entry name" value="NRF"/>
    <property type="match status" value="1"/>
</dbReference>
<dbReference type="InterPro" id="IPR052728">
    <property type="entry name" value="O2_lipid_transport_reg"/>
</dbReference>
<evidence type="ECO:0000313" key="5">
    <source>
        <dbReference type="Proteomes" id="UP001367676"/>
    </source>
</evidence>
<keyword evidence="2" id="KW-0812">Transmembrane</keyword>